<gene>
    <name evidence="1" type="ORF">DPMN_055327</name>
</gene>
<protein>
    <submittedName>
        <fullName evidence="1">Uncharacterized protein</fullName>
    </submittedName>
</protein>
<keyword evidence="2" id="KW-1185">Reference proteome</keyword>
<comment type="caution">
    <text evidence="1">The sequence shown here is derived from an EMBL/GenBank/DDBJ whole genome shotgun (WGS) entry which is preliminary data.</text>
</comment>
<evidence type="ECO:0000313" key="2">
    <source>
        <dbReference type="Proteomes" id="UP000828390"/>
    </source>
</evidence>
<dbReference type="EMBL" id="JAIWYP010000012">
    <property type="protein sequence ID" value="KAH3729359.1"/>
    <property type="molecule type" value="Genomic_DNA"/>
</dbReference>
<organism evidence="1 2">
    <name type="scientific">Dreissena polymorpha</name>
    <name type="common">Zebra mussel</name>
    <name type="synonym">Mytilus polymorpha</name>
    <dbReference type="NCBI Taxonomy" id="45954"/>
    <lineage>
        <taxon>Eukaryota</taxon>
        <taxon>Metazoa</taxon>
        <taxon>Spiralia</taxon>
        <taxon>Lophotrochozoa</taxon>
        <taxon>Mollusca</taxon>
        <taxon>Bivalvia</taxon>
        <taxon>Autobranchia</taxon>
        <taxon>Heteroconchia</taxon>
        <taxon>Euheterodonta</taxon>
        <taxon>Imparidentia</taxon>
        <taxon>Neoheterodontei</taxon>
        <taxon>Myida</taxon>
        <taxon>Dreissenoidea</taxon>
        <taxon>Dreissenidae</taxon>
        <taxon>Dreissena</taxon>
    </lineage>
</organism>
<dbReference type="Proteomes" id="UP000828390">
    <property type="component" value="Unassembled WGS sequence"/>
</dbReference>
<sequence>MQSFHPLPIRLWGAKQGAEVPFVFGFVDELKVFAGVHPSVPNSLKNIGRRKQPRTG</sequence>
<proteinExistence type="predicted"/>
<reference evidence="1" key="1">
    <citation type="journal article" date="2019" name="bioRxiv">
        <title>The Genome of the Zebra Mussel, Dreissena polymorpha: A Resource for Invasive Species Research.</title>
        <authorList>
            <person name="McCartney M.A."/>
            <person name="Auch B."/>
            <person name="Kono T."/>
            <person name="Mallez S."/>
            <person name="Zhang Y."/>
            <person name="Obille A."/>
            <person name="Becker A."/>
            <person name="Abrahante J.E."/>
            <person name="Garbe J."/>
            <person name="Badalamenti J.P."/>
            <person name="Herman A."/>
            <person name="Mangelson H."/>
            <person name="Liachko I."/>
            <person name="Sullivan S."/>
            <person name="Sone E.D."/>
            <person name="Koren S."/>
            <person name="Silverstein K.A.T."/>
            <person name="Beckman K.B."/>
            <person name="Gohl D.M."/>
        </authorList>
    </citation>
    <scope>NUCLEOTIDE SEQUENCE</scope>
    <source>
        <strain evidence="1">Duluth1</strain>
        <tissue evidence="1">Whole animal</tissue>
    </source>
</reference>
<name>A0A9D4CRF3_DREPO</name>
<evidence type="ECO:0000313" key="1">
    <source>
        <dbReference type="EMBL" id="KAH3729359.1"/>
    </source>
</evidence>
<accession>A0A9D4CRF3</accession>
<dbReference type="AlphaFoldDB" id="A0A9D4CRF3"/>
<reference evidence="1" key="2">
    <citation type="submission" date="2020-11" db="EMBL/GenBank/DDBJ databases">
        <authorList>
            <person name="McCartney M.A."/>
            <person name="Auch B."/>
            <person name="Kono T."/>
            <person name="Mallez S."/>
            <person name="Becker A."/>
            <person name="Gohl D.M."/>
            <person name="Silverstein K.A.T."/>
            <person name="Koren S."/>
            <person name="Bechman K.B."/>
            <person name="Herman A."/>
            <person name="Abrahante J.E."/>
            <person name="Garbe J."/>
        </authorList>
    </citation>
    <scope>NUCLEOTIDE SEQUENCE</scope>
    <source>
        <strain evidence="1">Duluth1</strain>
        <tissue evidence="1">Whole animal</tissue>
    </source>
</reference>